<dbReference type="AlphaFoldDB" id="A0A414ATS3"/>
<dbReference type="Proteomes" id="UP000283975">
    <property type="component" value="Unassembled WGS sequence"/>
</dbReference>
<name>A0A414ATS3_9FIRM</name>
<evidence type="ECO:0000313" key="1">
    <source>
        <dbReference type="EMBL" id="RGV79226.1"/>
    </source>
</evidence>
<evidence type="ECO:0008006" key="5">
    <source>
        <dbReference type="Google" id="ProtNLM"/>
    </source>
</evidence>
<comment type="caution">
    <text evidence="2">The sequence shown here is derived from an EMBL/GenBank/DDBJ whole genome shotgun (WGS) entry which is preliminary data.</text>
</comment>
<dbReference type="KEGG" id="cbol:CGC65_07165"/>
<evidence type="ECO:0000313" key="3">
    <source>
        <dbReference type="Proteomes" id="UP000283975"/>
    </source>
</evidence>
<dbReference type="Proteomes" id="UP000284543">
    <property type="component" value="Unassembled WGS sequence"/>
</dbReference>
<organism evidence="2 3">
    <name type="scientific">Enterocloster bolteae</name>
    <dbReference type="NCBI Taxonomy" id="208479"/>
    <lineage>
        <taxon>Bacteria</taxon>
        <taxon>Bacillati</taxon>
        <taxon>Bacillota</taxon>
        <taxon>Clostridia</taxon>
        <taxon>Lachnospirales</taxon>
        <taxon>Lachnospiraceae</taxon>
        <taxon>Enterocloster</taxon>
    </lineage>
</organism>
<dbReference type="RefSeq" id="WP_002565282.1">
    <property type="nucleotide sequence ID" value="NZ_CABKUK010000002.1"/>
</dbReference>
<evidence type="ECO:0000313" key="2">
    <source>
        <dbReference type="EMBL" id="RHC54955.1"/>
    </source>
</evidence>
<reference evidence="3 4" key="1">
    <citation type="submission" date="2018-08" db="EMBL/GenBank/DDBJ databases">
        <title>A genome reference for cultivated species of the human gut microbiota.</title>
        <authorList>
            <person name="Zou Y."/>
            <person name="Xue W."/>
            <person name="Luo G."/>
        </authorList>
    </citation>
    <scope>NUCLEOTIDE SEQUENCE [LARGE SCALE GENOMIC DNA]</scope>
    <source>
        <strain evidence="1 4">AF14-18</strain>
        <strain evidence="2 3">AM35-14</strain>
    </source>
</reference>
<accession>A0A414ATS3</accession>
<gene>
    <name evidence="2" type="ORF">DW839_16235</name>
    <name evidence="1" type="ORF">DWW02_05790</name>
</gene>
<sequence>MLQTQYEFTLPKGYMDEEGNLHKNGIMRLATAMDEIRAMRDPRVMQNPDYAAIIILSHVIIKLGSLPLVTVETIEKLFASDLKFLQEMYETLNGLEGPVVRVTCPYCGKEFTTEMDFKG</sequence>
<dbReference type="EMBL" id="QSHZ01000017">
    <property type="protein sequence ID" value="RHC54955.1"/>
    <property type="molecule type" value="Genomic_DNA"/>
</dbReference>
<protein>
    <recommendedName>
        <fullName evidence="5">Phage tail assembly protein</fullName>
    </recommendedName>
</protein>
<dbReference type="EMBL" id="QRZM01000001">
    <property type="protein sequence ID" value="RGV79226.1"/>
    <property type="molecule type" value="Genomic_DNA"/>
</dbReference>
<evidence type="ECO:0000313" key="4">
    <source>
        <dbReference type="Proteomes" id="UP000284543"/>
    </source>
</evidence>
<proteinExistence type="predicted"/>